<organism evidence="1 2">
    <name type="scientific">Pseudescherichia vulneris NBRC 102420</name>
    <dbReference type="NCBI Taxonomy" id="1115515"/>
    <lineage>
        <taxon>Bacteria</taxon>
        <taxon>Pseudomonadati</taxon>
        <taxon>Pseudomonadota</taxon>
        <taxon>Gammaproteobacteria</taxon>
        <taxon>Enterobacterales</taxon>
        <taxon>Enterobacteriaceae</taxon>
        <taxon>Pseudescherichia</taxon>
    </lineage>
</organism>
<dbReference type="Proteomes" id="UP000029462">
    <property type="component" value="Unassembled WGS sequence"/>
</dbReference>
<evidence type="ECO:0008006" key="3">
    <source>
        <dbReference type="Google" id="ProtNLM"/>
    </source>
</evidence>
<evidence type="ECO:0000313" key="2">
    <source>
        <dbReference type="Proteomes" id="UP000029462"/>
    </source>
</evidence>
<dbReference type="STRING" id="1115515.EV102420_08_03250"/>
<reference evidence="1 2" key="1">
    <citation type="submission" date="2014-09" db="EMBL/GenBank/DDBJ databases">
        <title>Whole genome shotgun sequence of Escherichia vulneris NBRC 102420.</title>
        <authorList>
            <person name="Yoshida Y."/>
            <person name="Hosoyama A."/>
            <person name="Tsuchikane K."/>
            <person name="Ohji S."/>
            <person name="Ichikawa N."/>
            <person name="Kimura A."/>
            <person name="Yamazoe A."/>
            <person name="Ezaki T."/>
            <person name="Fujita N."/>
        </authorList>
    </citation>
    <scope>NUCLEOTIDE SEQUENCE [LARGE SCALE GENOMIC DNA]</scope>
    <source>
        <strain evidence="1 2">NBRC 102420</strain>
    </source>
</reference>
<protein>
    <recommendedName>
        <fullName evidence="3">Phage protein</fullName>
    </recommendedName>
</protein>
<keyword evidence="2" id="KW-1185">Reference proteome</keyword>
<accession>A0A090VRU7</accession>
<gene>
    <name evidence="1" type="ORF">EV102420_08_03250</name>
</gene>
<comment type="caution">
    <text evidence="1">The sequence shown here is derived from an EMBL/GenBank/DDBJ whole genome shotgun (WGS) entry which is preliminary data.</text>
</comment>
<proteinExistence type="predicted"/>
<name>A0A090VRU7_PSEVU</name>
<evidence type="ECO:0000313" key="1">
    <source>
        <dbReference type="EMBL" id="GAL57862.1"/>
    </source>
</evidence>
<dbReference type="EMBL" id="BBMZ01000008">
    <property type="protein sequence ID" value="GAL57862.1"/>
    <property type="molecule type" value="Genomic_DNA"/>
</dbReference>
<sequence length="145" mass="16350">MFTADYAIRKHLMNKLSNFINLQHPSKASVDKNAMVYIGDSNVTRTQISRANHIQSGQLVPDDVRYLSEFRVEFVSVGQSFKGASDEVEKLLAALFTPDFFDELDSTLAMAIFNIRIEESLMTNQAEATDTPYVHTQTISFSYGE</sequence>
<dbReference type="AlphaFoldDB" id="A0A090VRU7"/>